<keyword evidence="2" id="KW-1185">Reference proteome</keyword>
<dbReference type="KEGG" id="plei:Q9312_16200"/>
<reference evidence="1 2" key="1">
    <citation type="submission" date="2023-08" db="EMBL/GenBank/DDBJ databases">
        <title>Pleionea litopenaei sp. nov., isolated from stomach of juvenile Litopenaeus vannamei.</title>
        <authorList>
            <person name="Rho A.M."/>
            <person name="Hwang C.Y."/>
        </authorList>
    </citation>
    <scope>NUCLEOTIDE SEQUENCE [LARGE SCALE GENOMIC DNA]</scope>
    <source>
        <strain evidence="1 2">HL-JVS1</strain>
    </source>
</reference>
<protein>
    <submittedName>
        <fullName evidence="1">DUF3081 family protein</fullName>
    </submittedName>
</protein>
<name>A0AA51RSP9_9GAMM</name>
<dbReference type="Pfam" id="PF11280">
    <property type="entry name" value="DUF3081"/>
    <property type="match status" value="1"/>
</dbReference>
<accession>A0AA51RSP9</accession>
<organism evidence="1 2">
    <name type="scientific">Pleionea litopenaei</name>
    <dbReference type="NCBI Taxonomy" id="3070815"/>
    <lineage>
        <taxon>Bacteria</taxon>
        <taxon>Pseudomonadati</taxon>
        <taxon>Pseudomonadota</taxon>
        <taxon>Gammaproteobacteria</taxon>
        <taxon>Oceanospirillales</taxon>
        <taxon>Pleioneaceae</taxon>
        <taxon>Pleionea</taxon>
    </lineage>
</organism>
<evidence type="ECO:0000313" key="1">
    <source>
        <dbReference type="EMBL" id="WMS86764.1"/>
    </source>
</evidence>
<dbReference type="AlphaFoldDB" id="A0AA51RSP9"/>
<dbReference type="InterPro" id="IPR021432">
    <property type="entry name" value="DUF3081"/>
</dbReference>
<proteinExistence type="predicted"/>
<evidence type="ECO:0000313" key="2">
    <source>
        <dbReference type="Proteomes" id="UP001239782"/>
    </source>
</evidence>
<gene>
    <name evidence="1" type="ORF">Q9312_16200</name>
</gene>
<dbReference type="EMBL" id="CP133548">
    <property type="protein sequence ID" value="WMS86764.1"/>
    <property type="molecule type" value="Genomic_DNA"/>
</dbReference>
<dbReference type="Proteomes" id="UP001239782">
    <property type="component" value="Chromosome"/>
</dbReference>
<dbReference type="RefSeq" id="WP_309201909.1">
    <property type="nucleotide sequence ID" value="NZ_CP133548.1"/>
</dbReference>
<sequence length="87" mass="9890">MKNELNVHQVLKVFQKIIAHGTERQGVHHLDGVTADSGFDGYTVTLSDQDVTLTLQFHNSYHLSSKNQIAEQAFFEKITQIDRKSYA</sequence>